<keyword evidence="3" id="KW-1185">Reference proteome</keyword>
<dbReference type="Proteomes" id="UP000198539">
    <property type="component" value="Unassembled WGS sequence"/>
</dbReference>
<proteinExistence type="predicted"/>
<reference evidence="2 3" key="1">
    <citation type="submission" date="2016-10" db="EMBL/GenBank/DDBJ databases">
        <authorList>
            <person name="de Groot N.N."/>
        </authorList>
    </citation>
    <scope>NUCLEOTIDE SEQUENCE [LARGE SCALE GENOMIC DNA]</scope>
    <source>
        <strain evidence="2 3">CGMCC 1.8894</strain>
    </source>
</reference>
<dbReference type="AlphaFoldDB" id="A0A1H2SMR4"/>
<evidence type="ECO:0000313" key="2">
    <source>
        <dbReference type="EMBL" id="SDW32890.1"/>
    </source>
</evidence>
<gene>
    <name evidence="2" type="ORF">SAMN04488238_101655</name>
</gene>
<organism evidence="2 3">
    <name type="scientific">Roseicitreum antarcticum</name>
    <dbReference type="NCBI Taxonomy" id="564137"/>
    <lineage>
        <taxon>Bacteria</taxon>
        <taxon>Pseudomonadati</taxon>
        <taxon>Pseudomonadota</taxon>
        <taxon>Alphaproteobacteria</taxon>
        <taxon>Rhodobacterales</taxon>
        <taxon>Paracoccaceae</taxon>
        <taxon>Roseicitreum</taxon>
    </lineage>
</organism>
<accession>A0A1H2SMR4</accession>
<name>A0A1H2SMR4_9RHOB</name>
<protein>
    <submittedName>
        <fullName evidence="2">Uncharacterized protein</fullName>
    </submittedName>
</protein>
<evidence type="ECO:0000256" key="1">
    <source>
        <dbReference type="SAM" id="MobiDB-lite"/>
    </source>
</evidence>
<feature type="region of interest" description="Disordered" evidence="1">
    <location>
        <begin position="97"/>
        <end position="141"/>
    </location>
</feature>
<sequence length="141" mass="14638">MSACKGSGDSNPRLGGICGGEDCTFVGHRVAGAFGLRDGTVWYWACCVRHVRMGRRAAGCQIEASSFGSPWFAQPRASVCRGCRGLHRAIPAIVSHRSEGVGGPGTACTTLGPRAQPRGPVRSAPARPLPPSAHTLTPASE</sequence>
<dbReference type="EMBL" id="FNOM01000001">
    <property type="protein sequence ID" value="SDW32890.1"/>
    <property type="molecule type" value="Genomic_DNA"/>
</dbReference>
<evidence type="ECO:0000313" key="3">
    <source>
        <dbReference type="Proteomes" id="UP000198539"/>
    </source>
</evidence>